<dbReference type="Proteomes" id="UP000688947">
    <property type="component" value="Unassembled WGS sequence"/>
</dbReference>
<evidence type="ECO:0000256" key="1">
    <source>
        <dbReference type="SAM" id="Phobius"/>
    </source>
</evidence>
<dbReference type="EMBL" id="MJFZ01000483">
    <property type="protein sequence ID" value="RAW28524.1"/>
    <property type="molecule type" value="Genomic_DNA"/>
</dbReference>
<gene>
    <name evidence="2" type="ORF">JG687_00007823</name>
    <name evidence="3" type="ORF">PC110_g15097</name>
</gene>
<keyword evidence="1" id="KW-0812">Transmembrane</keyword>
<proteinExistence type="predicted"/>
<dbReference type="OrthoDB" id="5205528at2759"/>
<feature type="transmembrane region" description="Helical" evidence="1">
    <location>
        <begin position="57"/>
        <end position="76"/>
    </location>
</feature>
<evidence type="ECO:0000313" key="2">
    <source>
        <dbReference type="EMBL" id="KAG6961133.1"/>
    </source>
</evidence>
<sequence>MLWSAGVDVRVLSKNYEGRTLYCKADDTIMTDSANLSLNATESKIEDIWLLSGDIGALYYFYICTNVCGYFLVNWYEAIFTRRWSNITVTFSDRFNVDRNNKTGKLRVVELSSIENDYMPWKTRATSTGQGIDGLRLDAGQAATRTLVHRISFIRAD</sequence>
<organism evidence="3 4">
    <name type="scientific">Phytophthora cactorum</name>
    <dbReference type="NCBI Taxonomy" id="29920"/>
    <lineage>
        <taxon>Eukaryota</taxon>
        <taxon>Sar</taxon>
        <taxon>Stramenopiles</taxon>
        <taxon>Oomycota</taxon>
        <taxon>Peronosporomycetes</taxon>
        <taxon>Peronosporales</taxon>
        <taxon>Peronosporaceae</taxon>
        <taxon>Phytophthora</taxon>
    </lineage>
</organism>
<dbReference type="EMBL" id="JAENGZ010000358">
    <property type="protein sequence ID" value="KAG6961133.1"/>
    <property type="molecule type" value="Genomic_DNA"/>
</dbReference>
<reference evidence="2" key="2">
    <citation type="submission" date="2021-01" db="EMBL/GenBank/DDBJ databases">
        <title>Phytophthora aleatoria, a newly-described species from Pinus radiata is distinct from Phytophthora cactorum isolates based on comparative genomics.</title>
        <authorList>
            <person name="Mcdougal R."/>
            <person name="Panda P."/>
            <person name="Williams N."/>
            <person name="Studholme D.J."/>
        </authorList>
    </citation>
    <scope>NUCLEOTIDE SEQUENCE</scope>
    <source>
        <strain evidence="2">NZFS 3830</strain>
    </source>
</reference>
<evidence type="ECO:0000313" key="4">
    <source>
        <dbReference type="Proteomes" id="UP000251314"/>
    </source>
</evidence>
<protein>
    <submittedName>
        <fullName evidence="3">Uncharacterized protein</fullName>
    </submittedName>
</protein>
<reference evidence="3 4" key="1">
    <citation type="submission" date="2018-01" db="EMBL/GenBank/DDBJ databases">
        <title>Draft genome of the strawberry crown rot pathogen Phytophthora cactorum.</title>
        <authorList>
            <person name="Armitage A.D."/>
            <person name="Lysoe E."/>
            <person name="Nellist C.F."/>
            <person name="Harrison R.J."/>
            <person name="Brurberg M.B."/>
        </authorList>
    </citation>
    <scope>NUCLEOTIDE SEQUENCE [LARGE SCALE GENOMIC DNA]</scope>
    <source>
        <strain evidence="3 4">10300</strain>
    </source>
</reference>
<keyword evidence="1" id="KW-0472">Membrane</keyword>
<accession>A0A329RVA5</accession>
<evidence type="ECO:0000313" key="3">
    <source>
        <dbReference type="EMBL" id="RAW28524.1"/>
    </source>
</evidence>
<dbReference type="Proteomes" id="UP000251314">
    <property type="component" value="Unassembled WGS sequence"/>
</dbReference>
<keyword evidence="1" id="KW-1133">Transmembrane helix</keyword>
<dbReference type="AlphaFoldDB" id="A0A329RVA5"/>
<dbReference type="VEuPathDB" id="FungiDB:PC110_g15097"/>
<keyword evidence="4" id="KW-1185">Reference proteome</keyword>
<name>A0A329RVA5_9STRA</name>
<comment type="caution">
    <text evidence="3">The sequence shown here is derived from an EMBL/GenBank/DDBJ whole genome shotgun (WGS) entry which is preliminary data.</text>
</comment>